<evidence type="ECO:0000313" key="9">
    <source>
        <dbReference type="EMBL" id="MFC3301795.1"/>
    </source>
</evidence>
<dbReference type="InterPro" id="IPR032282">
    <property type="entry name" value="HAGH_C"/>
</dbReference>
<evidence type="ECO:0000256" key="6">
    <source>
        <dbReference type="ARBA" id="ARBA00022833"/>
    </source>
</evidence>
<dbReference type="PIRSF" id="PIRSF005457">
    <property type="entry name" value="Glx"/>
    <property type="match status" value="1"/>
</dbReference>
<dbReference type="SMART" id="SM00849">
    <property type="entry name" value="Lactamase_B"/>
    <property type="match status" value="1"/>
</dbReference>
<dbReference type="EC" id="3.1.2.6" evidence="7"/>
<comment type="catalytic activity">
    <reaction evidence="1 7">
        <text>an S-(2-hydroxyacyl)glutathione + H2O = a 2-hydroxy carboxylate + glutathione + H(+)</text>
        <dbReference type="Rhea" id="RHEA:21864"/>
        <dbReference type="ChEBI" id="CHEBI:15377"/>
        <dbReference type="ChEBI" id="CHEBI:15378"/>
        <dbReference type="ChEBI" id="CHEBI:57925"/>
        <dbReference type="ChEBI" id="CHEBI:58896"/>
        <dbReference type="ChEBI" id="CHEBI:71261"/>
        <dbReference type="EC" id="3.1.2.6"/>
    </reaction>
</comment>
<proteinExistence type="inferred from homology"/>
<reference evidence="10" key="1">
    <citation type="journal article" date="2019" name="Int. J. Syst. Evol. Microbiol.">
        <title>The Global Catalogue of Microorganisms (GCM) 10K type strain sequencing project: providing services to taxonomists for standard genome sequencing and annotation.</title>
        <authorList>
            <consortium name="The Broad Institute Genomics Platform"/>
            <consortium name="The Broad Institute Genome Sequencing Center for Infectious Disease"/>
            <person name="Wu L."/>
            <person name="Ma J."/>
        </authorList>
    </citation>
    <scope>NUCLEOTIDE SEQUENCE [LARGE SCALE GENOMIC DNA]</scope>
    <source>
        <strain evidence="10">KCTC 22245</strain>
    </source>
</reference>
<comment type="similarity">
    <text evidence="3 7">Belongs to the metallo-beta-lactamase superfamily. Glyoxalase II family.</text>
</comment>
<dbReference type="InterPro" id="IPR001279">
    <property type="entry name" value="Metallo-B-lactamas"/>
</dbReference>
<dbReference type="Gene3D" id="3.60.15.10">
    <property type="entry name" value="Ribonuclease Z/Hydroxyacylglutathione hydrolase-like"/>
    <property type="match status" value="1"/>
</dbReference>
<organism evidence="9 10">
    <name type="scientific">Parvularcula lutaonensis</name>
    <dbReference type="NCBI Taxonomy" id="491923"/>
    <lineage>
        <taxon>Bacteria</taxon>
        <taxon>Pseudomonadati</taxon>
        <taxon>Pseudomonadota</taxon>
        <taxon>Alphaproteobacteria</taxon>
        <taxon>Parvularculales</taxon>
        <taxon>Parvularculaceae</taxon>
        <taxon>Parvularcula</taxon>
    </lineage>
</organism>
<evidence type="ECO:0000256" key="2">
    <source>
        <dbReference type="ARBA" id="ARBA00004963"/>
    </source>
</evidence>
<sequence length="259" mass="28118">MHHLGPLTVHQFPCLQDNYGFLVRDEASGQVATVDTPDGKTIAEQSDRLGWRIDMILNTHWHPDHIGGNPHLVERFGCDVIAPAAEGEKIPHKTRAVAGGDEVRLGETRLRVIDVPGHTLGHIAYHSEEAGVAFVGDTLFSLGCGRMFEGDPETFWASLLKIRALPAETIIFCAHEYTAANAEFALSIDPANPALKARAEDVAALRARGEPTVPVRLADEIETNPFLRADDAGLAASLGLAGAPPHEVFAEIRSRKDRF</sequence>
<evidence type="ECO:0000256" key="7">
    <source>
        <dbReference type="HAMAP-Rule" id="MF_01374"/>
    </source>
</evidence>
<comment type="subunit">
    <text evidence="7">Monomer.</text>
</comment>
<dbReference type="RefSeq" id="WP_189573493.1">
    <property type="nucleotide sequence ID" value="NZ_BMXU01000001.1"/>
</dbReference>
<feature type="binding site" evidence="7">
    <location>
        <position position="62"/>
    </location>
    <ligand>
        <name>Zn(2+)</name>
        <dbReference type="ChEBI" id="CHEBI:29105"/>
        <label>1</label>
    </ligand>
</feature>
<evidence type="ECO:0000256" key="5">
    <source>
        <dbReference type="ARBA" id="ARBA00022801"/>
    </source>
</evidence>
<dbReference type="InterPro" id="IPR035680">
    <property type="entry name" value="Clx_II_MBL"/>
</dbReference>
<dbReference type="Proteomes" id="UP001595607">
    <property type="component" value="Unassembled WGS sequence"/>
</dbReference>
<dbReference type="InterPro" id="IPR036866">
    <property type="entry name" value="RibonucZ/Hydroxyglut_hydro"/>
</dbReference>
<dbReference type="NCBIfam" id="TIGR03413">
    <property type="entry name" value="GSH_gloB"/>
    <property type="match status" value="1"/>
</dbReference>
<feature type="binding site" evidence="7">
    <location>
        <position position="175"/>
    </location>
    <ligand>
        <name>Zn(2+)</name>
        <dbReference type="ChEBI" id="CHEBI:29105"/>
        <label>2</label>
    </ligand>
</feature>
<dbReference type="GO" id="GO:0004416">
    <property type="term" value="F:hydroxyacylglutathione hydrolase activity"/>
    <property type="evidence" value="ECO:0007669"/>
    <property type="project" value="UniProtKB-EC"/>
</dbReference>
<feature type="binding site" evidence="7">
    <location>
        <position position="65"/>
    </location>
    <ligand>
        <name>Zn(2+)</name>
        <dbReference type="ChEBI" id="CHEBI:29105"/>
        <label>2</label>
    </ligand>
</feature>
<name>A0ABV7M8L1_9PROT</name>
<comment type="function">
    <text evidence="7">Thiolesterase that catalyzes the hydrolysis of S-D-lactoyl-glutathione to form glutathione and D-lactic acid.</text>
</comment>
<keyword evidence="10" id="KW-1185">Reference proteome</keyword>
<feature type="binding site" evidence="7">
    <location>
        <position position="137"/>
    </location>
    <ligand>
        <name>Zn(2+)</name>
        <dbReference type="ChEBI" id="CHEBI:29105"/>
        <label>1</label>
    </ligand>
</feature>
<feature type="binding site" evidence="7">
    <location>
        <position position="60"/>
    </location>
    <ligand>
        <name>Zn(2+)</name>
        <dbReference type="ChEBI" id="CHEBI:29105"/>
        <label>1</label>
    </ligand>
</feature>
<dbReference type="Pfam" id="PF16123">
    <property type="entry name" value="HAGH_C"/>
    <property type="match status" value="1"/>
</dbReference>
<dbReference type="SUPFAM" id="SSF56281">
    <property type="entry name" value="Metallo-hydrolase/oxidoreductase"/>
    <property type="match status" value="1"/>
</dbReference>
<feature type="binding site" evidence="7">
    <location>
        <position position="137"/>
    </location>
    <ligand>
        <name>Zn(2+)</name>
        <dbReference type="ChEBI" id="CHEBI:29105"/>
        <label>2</label>
    </ligand>
</feature>
<comment type="pathway">
    <text evidence="2 7">Secondary metabolite metabolism; methylglyoxal degradation; (R)-lactate from methylglyoxal: step 2/2.</text>
</comment>
<evidence type="ECO:0000256" key="1">
    <source>
        <dbReference type="ARBA" id="ARBA00001623"/>
    </source>
</evidence>
<evidence type="ECO:0000313" key="10">
    <source>
        <dbReference type="Proteomes" id="UP001595607"/>
    </source>
</evidence>
<evidence type="ECO:0000259" key="8">
    <source>
        <dbReference type="SMART" id="SM00849"/>
    </source>
</evidence>
<keyword evidence="6 7" id="KW-0862">Zinc</keyword>
<comment type="cofactor">
    <cofactor evidence="7">
        <name>Zn(2+)</name>
        <dbReference type="ChEBI" id="CHEBI:29105"/>
    </cofactor>
    <text evidence="7">Binds 2 Zn(2+) ions per subunit.</text>
</comment>
<keyword evidence="4 7" id="KW-0479">Metal-binding</keyword>
<evidence type="ECO:0000256" key="3">
    <source>
        <dbReference type="ARBA" id="ARBA00006759"/>
    </source>
</evidence>
<feature type="domain" description="Metallo-beta-lactamase" evidence="8">
    <location>
        <begin position="17"/>
        <end position="175"/>
    </location>
</feature>
<evidence type="ECO:0000256" key="4">
    <source>
        <dbReference type="ARBA" id="ARBA00022723"/>
    </source>
</evidence>
<dbReference type="HAMAP" id="MF_01374">
    <property type="entry name" value="Glyoxalase_2"/>
    <property type="match status" value="1"/>
</dbReference>
<keyword evidence="5 7" id="KW-0378">Hydrolase</keyword>
<dbReference type="PANTHER" id="PTHR43705">
    <property type="entry name" value="HYDROXYACYLGLUTATHIONE HYDROLASE"/>
    <property type="match status" value="1"/>
</dbReference>
<dbReference type="PANTHER" id="PTHR43705:SF1">
    <property type="entry name" value="HYDROXYACYLGLUTATHIONE HYDROLASE GLOB"/>
    <property type="match status" value="1"/>
</dbReference>
<feature type="binding site" evidence="7">
    <location>
        <position position="118"/>
    </location>
    <ligand>
        <name>Zn(2+)</name>
        <dbReference type="ChEBI" id="CHEBI:29105"/>
        <label>1</label>
    </ligand>
</feature>
<gene>
    <name evidence="7 9" type="primary">gloB</name>
    <name evidence="9" type="ORF">ACFONP_03535</name>
</gene>
<dbReference type="EMBL" id="JBHRVA010000002">
    <property type="protein sequence ID" value="MFC3301795.1"/>
    <property type="molecule type" value="Genomic_DNA"/>
</dbReference>
<dbReference type="InterPro" id="IPR017782">
    <property type="entry name" value="Hydroxyacylglutathione_Hdrlase"/>
</dbReference>
<comment type="caution">
    <text evidence="9">The sequence shown here is derived from an EMBL/GenBank/DDBJ whole genome shotgun (WGS) entry which is preliminary data.</text>
</comment>
<dbReference type="InterPro" id="IPR050110">
    <property type="entry name" value="Glyoxalase_II_hydrolase"/>
</dbReference>
<protein>
    <recommendedName>
        <fullName evidence="7">Hydroxyacylglutathione hydrolase</fullName>
        <ecNumber evidence="7">3.1.2.6</ecNumber>
    </recommendedName>
    <alternativeName>
        <fullName evidence="7">Glyoxalase II</fullName>
        <shortName evidence="7">Glx II</shortName>
    </alternativeName>
</protein>
<feature type="binding site" evidence="7">
    <location>
        <position position="64"/>
    </location>
    <ligand>
        <name>Zn(2+)</name>
        <dbReference type="ChEBI" id="CHEBI:29105"/>
        <label>2</label>
    </ligand>
</feature>
<dbReference type="Pfam" id="PF00753">
    <property type="entry name" value="Lactamase_B"/>
    <property type="match status" value="1"/>
</dbReference>
<accession>A0ABV7M8L1</accession>
<dbReference type="CDD" id="cd07723">
    <property type="entry name" value="hydroxyacylglutathione_hydrolase_MBL-fold"/>
    <property type="match status" value="1"/>
</dbReference>